<comment type="similarity">
    <text evidence="1">Belongs to the LysR transcriptional regulatory family.</text>
</comment>
<dbReference type="GO" id="GO:0003700">
    <property type="term" value="F:DNA-binding transcription factor activity"/>
    <property type="evidence" value="ECO:0007669"/>
    <property type="project" value="InterPro"/>
</dbReference>
<dbReference type="CDD" id="cd08422">
    <property type="entry name" value="PBP2_CrgA_like"/>
    <property type="match status" value="1"/>
</dbReference>
<dbReference type="SUPFAM" id="SSF46785">
    <property type="entry name" value="Winged helix' DNA-binding domain"/>
    <property type="match status" value="1"/>
</dbReference>
<sequence>MDHYKQLESFVSVALHGSFSAAARSEGVAPNVMRERIDALEQRLAARLVHRSPRGLSLTEAGTGFLDAARALLANLEQAEAAVSARASGAHGHLRVTAPAGFGRRHIAPLIPSLVARHPSLDITLDLHDHYANLPTGDFDCALFIGDPPDSGQVAIPLGGTRRVVVGSPAYLDRAGVPVRPADLARHNCLCFHGESQMQARHWQFRVDGRLLQQPVSGNLRCSDGSTLHQWALAGMGLAWRALWEVEDDLRRGRLRSVLDDYAVATVGIHAVVPQRRHMPSRVRVFIDHLRQAYGDPGYPSAPAARL</sequence>
<dbReference type="InterPro" id="IPR058163">
    <property type="entry name" value="LysR-type_TF_proteobact-type"/>
</dbReference>
<evidence type="ECO:0000256" key="1">
    <source>
        <dbReference type="ARBA" id="ARBA00009437"/>
    </source>
</evidence>
<name>A0A4Q7NI57_9BURK</name>
<dbReference type="PROSITE" id="PS50931">
    <property type="entry name" value="HTH_LYSR"/>
    <property type="match status" value="1"/>
</dbReference>
<evidence type="ECO:0000256" key="3">
    <source>
        <dbReference type="ARBA" id="ARBA00023125"/>
    </source>
</evidence>
<dbReference type="GO" id="GO:0003677">
    <property type="term" value="F:DNA binding"/>
    <property type="evidence" value="ECO:0007669"/>
    <property type="project" value="UniProtKB-KW"/>
</dbReference>
<evidence type="ECO:0000256" key="2">
    <source>
        <dbReference type="ARBA" id="ARBA00023015"/>
    </source>
</evidence>
<dbReference type="PANTHER" id="PTHR30537:SF5">
    <property type="entry name" value="HTH-TYPE TRANSCRIPTIONAL ACTIVATOR TTDR-RELATED"/>
    <property type="match status" value="1"/>
</dbReference>
<dbReference type="AlphaFoldDB" id="A0A4Q7NI57"/>
<reference evidence="6 7" key="1">
    <citation type="submission" date="2019-02" db="EMBL/GenBank/DDBJ databases">
        <title>Genomic Encyclopedia of Type Strains, Phase IV (KMG-IV): sequencing the most valuable type-strain genomes for metagenomic binning, comparative biology and taxonomic classification.</title>
        <authorList>
            <person name="Goeker M."/>
        </authorList>
    </citation>
    <scope>NUCLEOTIDE SEQUENCE [LARGE SCALE GENOMIC DNA]</scope>
    <source>
        <strain evidence="6 7">K24</strain>
    </source>
</reference>
<comment type="caution">
    <text evidence="6">The sequence shown here is derived from an EMBL/GenBank/DDBJ whole genome shotgun (WGS) entry which is preliminary data.</text>
</comment>
<dbReference type="SUPFAM" id="SSF53850">
    <property type="entry name" value="Periplasmic binding protein-like II"/>
    <property type="match status" value="1"/>
</dbReference>
<evidence type="ECO:0000313" key="7">
    <source>
        <dbReference type="Proteomes" id="UP000292445"/>
    </source>
</evidence>
<dbReference type="RefSeq" id="WP_130355883.1">
    <property type="nucleotide sequence ID" value="NZ_SGXC01000001.1"/>
</dbReference>
<evidence type="ECO:0000313" key="6">
    <source>
        <dbReference type="EMBL" id="RZS84528.1"/>
    </source>
</evidence>
<dbReference type="EMBL" id="SGXC01000001">
    <property type="protein sequence ID" value="RZS84528.1"/>
    <property type="molecule type" value="Genomic_DNA"/>
</dbReference>
<keyword evidence="2" id="KW-0805">Transcription regulation</keyword>
<feature type="domain" description="HTH lysR-type" evidence="5">
    <location>
        <begin position="1"/>
        <end position="59"/>
    </location>
</feature>
<keyword evidence="3" id="KW-0238">DNA-binding</keyword>
<accession>A0A4Q7NI57</accession>
<proteinExistence type="inferred from homology"/>
<dbReference type="InterPro" id="IPR005119">
    <property type="entry name" value="LysR_subst-bd"/>
</dbReference>
<dbReference type="FunFam" id="3.40.190.290:FF:000001">
    <property type="entry name" value="Transcriptional regulator, LysR family"/>
    <property type="match status" value="1"/>
</dbReference>
<dbReference type="PANTHER" id="PTHR30537">
    <property type="entry name" value="HTH-TYPE TRANSCRIPTIONAL REGULATOR"/>
    <property type="match status" value="1"/>
</dbReference>
<gene>
    <name evidence="6" type="ORF">EV675_0545</name>
</gene>
<dbReference type="Proteomes" id="UP000292445">
    <property type="component" value="Unassembled WGS sequence"/>
</dbReference>
<dbReference type="OrthoDB" id="9786526at2"/>
<dbReference type="Gene3D" id="1.10.10.10">
    <property type="entry name" value="Winged helix-like DNA-binding domain superfamily/Winged helix DNA-binding domain"/>
    <property type="match status" value="1"/>
</dbReference>
<keyword evidence="4" id="KW-0804">Transcription</keyword>
<dbReference type="Pfam" id="PF00126">
    <property type="entry name" value="HTH_1"/>
    <property type="match status" value="1"/>
</dbReference>
<organism evidence="6 7">
    <name type="scientific">Pigmentiphaga kullae</name>
    <dbReference type="NCBI Taxonomy" id="151784"/>
    <lineage>
        <taxon>Bacteria</taxon>
        <taxon>Pseudomonadati</taxon>
        <taxon>Pseudomonadota</taxon>
        <taxon>Betaproteobacteria</taxon>
        <taxon>Burkholderiales</taxon>
        <taxon>Alcaligenaceae</taxon>
        <taxon>Pigmentiphaga</taxon>
    </lineage>
</organism>
<evidence type="ECO:0000256" key="4">
    <source>
        <dbReference type="ARBA" id="ARBA00023163"/>
    </source>
</evidence>
<keyword evidence="7" id="KW-1185">Reference proteome</keyword>
<protein>
    <submittedName>
        <fullName evidence="6">LysR family transcriptional regulator</fullName>
    </submittedName>
</protein>
<dbReference type="Gene3D" id="3.40.190.290">
    <property type="match status" value="1"/>
</dbReference>
<dbReference type="InterPro" id="IPR036388">
    <property type="entry name" value="WH-like_DNA-bd_sf"/>
</dbReference>
<evidence type="ECO:0000259" key="5">
    <source>
        <dbReference type="PROSITE" id="PS50931"/>
    </source>
</evidence>
<dbReference type="InterPro" id="IPR036390">
    <property type="entry name" value="WH_DNA-bd_sf"/>
</dbReference>
<dbReference type="Pfam" id="PF03466">
    <property type="entry name" value="LysR_substrate"/>
    <property type="match status" value="1"/>
</dbReference>
<dbReference type="InterPro" id="IPR000847">
    <property type="entry name" value="LysR_HTH_N"/>
</dbReference>